<dbReference type="EMBL" id="CAJJDM010000066">
    <property type="protein sequence ID" value="CAD8080694.1"/>
    <property type="molecule type" value="Genomic_DNA"/>
</dbReference>
<dbReference type="GO" id="GO:0005739">
    <property type="term" value="C:mitochondrion"/>
    <property type="evidence" value="ECO:0007669"/>
    <property type="project" value="UniProtKB-SubCell"/>
</dbReference>
<dbReference type="Proteomes" id="UP000688137">
    <property type="component" value="Unassembled WGS sequence"/>
</dbReference>
<dbReference type="PANTHER" id="PTHR12049">
    <property type="entry name" value="PROTEIN ARGININE METHYLTRANSFERASE NDUFAF7, MITOCHONDRIAL"/>
    <property type="match status" value="1"/>
</dbReference>
<evidence type="ECO:0000256" key="1">
    <source>
        <dbReference type="ARBA" id="ARBA00004173"/>
    </source>
</evidence>
<comment type="similarity">
    <text evidence="2 7">Belongs to the NDUFAF7 family.</text>
</comment>
<evidence type="ECO:0000256" key="4">
    <source>
        <dbReference type="ARBA" id="ARBA00022679"/>
    </source>
</evidence>
<reference evidence="8" key="1">
    <citation type="submission" date="2021-01" db="EMBL/GenBank/DDBJ databases">
        <authorList>
            <consortium name="Genoscope - CEA"/>
            <person name="William W."/>
        </authorList>
    </citation>
    <scope>NUCLEOTIDE SEQUENCE</scope>
</reference>
<evidence type="ECO:0000256" key="7">
    <source>
        <dbReference type="RuleBase" id="RU364114"/>
    </source>
</evidence>
<dbReference type="GO" id="GO:0035243">
    <property type="term" value="F:protein-arginine omega-N symmetric methyltransferase activity"/>
    <property type="evidence" value="ECO:0007669"/>
    <property type="project" value="UniProtKB-EC"/>
</dbReference>
<evidence type="ECO:0000256" key="6">
    <source>
        <dbReference type="ARBA" id="ARBA00048612"/>
    </source>
</evidence>
<comment type="subcellular location">
    <subcellularLocation>
        <location evidence="1 7">Mitochondrion</location>
    </subcellularLocation>
</comment>
<dbReference type="AlphaFoldDB" id="A0A8S1N0S2"/>
<sequence length="438" mass="50707">MKLIKQFCSFVGKEIDIKQASLINIIRSEIAEKGAISFPRFWHQALLHEKFGYYMKQDVFNKDGDFVTSVEISQMFNELIGIWLLNTFQHIGVLDNNFRPTNQKMHILEFGPGLGTLSSNVLRVFAQFNLLENLQYSYVEYSDYMRKKQQEAVLKQLQKSNIYPKYEYNNQKVEKFESAEVNLKWFKMYEHFLYEETREGQHCDPVLILAHEFFDALPVNIFEYSGGQWCEKLVGLDQDGKTLKFILSNGPNQNVYKVLNPDKYFSPEIKKLIKEGDTIEISPQSGVIANSLAELIAKVGGAALIIDYGEKRAFSDSIRAIQRHKLMDKNDILNKPGDCDLSAYVNFMALEQAALKVEGIKVPELMTQGNWLEQMGIQARLQILCKNANKATEKRLQSEYERLVHSNQMGSNFKFMCIHRTKNNNLFPFIQDAQQIYY</sequence>
<organism evidence="8 9">
    <name type="scientific">Paramecium primaurelia</name>
    <dbReference type="NCBI Taxonomy" id="5886"/>
    <lineage>
        <taxon>Eukaryota</taxon>
        <taxon>Sar</taxon>
        <taxon>Alveolata</taxon>
        <taxon>Ciliophora</taxon>
        <taxon>Intramacronucleata</taxon>
        <taxon>Oligohymenophorea</taxon>
        <taxon>Peniculida</taxon>
        <taxon>Parameciidae</taxon>
        <taxon>Paramecium</taxon>
    </lineage>
</organism>
<dbReference type="Pfam" id="PF02636">
    <property type="entry name" value="Methyltransf_28"/>
    <property type="match status" value="1"/>
</dbReference>
<keyword evidence="9" id="KW-1185">Reference proteome</keyword>
<dbReference type="EC" id="2.1.1.320" evidence="7"/>
<evidence type="ECO:0000256" key="2">
    <source>
        <dbReference type="ARBA" id="ARBA00005891"/>
    </source>
</evidence>
<evidence type="ECO:0000313" key="9">
    <source>
        <dbReference type="Proteomes" id="UP000688137"/>
    </source>
</evidence>
<gene>
    <name evidence="8" type="ORF">PPRIM_AZ9-3.1.T0640118</name>
</gene>
<dbReference type="GO" id="GO:0032259">
    <property type="term" value="P:methylation"/>
    <property type="evidence" value="ECO:0007669"/>
    <property type="project" value="UniProtKB-KW"/>
</dbReference>
<dbReference type="GO" id="GO:0032981">
    <property type="term" value="P:mitochondrial respiratory chain complex I assembly"/>
    <property type="evidence" value="ECO:0007669"/>
    <property type="project" value="TreeGrafter"/>
</dbReference>
<comment type="caution">
    <text evidence="8">The sequence shown here is derived from an EMBL/GenBank/DDBJ whole genome shotgun (WGS) entry which is preliminary data.</text>
</comment>
<name>A0A8S1N0S2_PARPR</name>
<protein>
    <recommendedName>
        <fullName evidence="7">Protein arginine methyltransferase NDUFAF7</fullName>
        <ecNumber evidence="7">2.1.1.320</ecNumber>
    </recommendedName>
</protein>
<proteinExistence type="inferred from homology"/>
<keyword evidence="5 7" id="KW-0496">Mitochondrion</keyword>
<dbReference type="InterPro" id="IPR003788">
    <property type="entry name" value="NDUFAF7"/>
</dbReference>
<evidence type="ECO:0000256" key="3">
    <source>
        <dbReference type="ARBA" id="ARBA00022603"/>
    </source>
</evidence>
<accession>A0A8S1N0S2</accession>
<evidence type="ECO:0000313" key="8">
    <source>
        <dbReference type="EMBL" id="CAD8080694.1"/>
    </source>
</evidence>
<dbReference type="PANTHER" id="PTHR12049:SF7">
    <property type="entry name" value="PROTEIN ARGININE METHYLTRANSFERASE NDUFAF7, MITOCHONDRIAL"/>
    <property type="match status" value="1"/>
</dbReference>
<dbReference type="OMA" id="YYHPQRN"/>
<keyword evidence="4 7" id="KW-0808">Transferase</keyword>
<evidence type="ECO:0000256" key="5">
    <source>
        <dbReference type="ARBA" id="ARBA00023128"/>
    </source>
</evidence>
<comment type="catalytic activity">
    <reaction evidence="6 7">
        <text>L-arginyl-[protein] + 2 S-adenosyl-L-methionine = N(omega),N(omega)'-dimethyl-L-arginyl-[protein] + 2 S-adenosyl-L-homocysteine + 2 H(+)</text>
        <dbReference type="Rhea" id="RHEA:48108"/>
        <dbReference type="Rhea" id="RHEA-COMP:10532"/>
        <dbReference type="Rhea" id="RHEA-COMP:11992"/>
        <dbReference type="ChEBI" id="CHEBI:15378"/>
        <dbReference type="ChEBI" id="CHEBI:29965"/>
        <dbReference type="ChEBI" id="CHEBI:57856"/>
        <dbReference type="ChEBI" id="CHEBI:59789"/>
        <dbReference type="ChEBI" id="CHEBI:88221"/>
        <dbReference type="EC" id="2.1.1.320"/>
    </reaction>
</comment>
<comment type="function">
    <text evidence="7">Arginine methyltransferase involved in the assembly or stability of mitochondrial NADH:ubiquinone oxidoreductase complex (complex I).</text>
</comment>
<keyword evidence="3 7" id="KW-0489">Methyltransferase</keyword>